<dbReference type="OrthoDB" id="9759295at2"/>
<evidence type="ECO:0000256" key="4">
    <source>
        <dbReference type="ARBA" id="ARBA00022692"/>
    </source>
</evidence>
<dbReference type="PANTHER" id="PTHR37937">
    <property type="entry name" value="CONJUGATIVE TRANSFER: DNA TRANSPORT"/>
    <property type="match status" value="1"/>
</dbReference>
<evidence type="ECO:0000256" key="5">
    <source>
        <dbReference type="ARBA" id="ARBA00022989"/>
    </source>
</evidence>
<feature type="transmembrane region" description="Helical" evidence="8">
    <location>
        <begin position="12"/>
        <end position="31"/>
    </location>
</feature>
<name>A0A3L8PXY0_9GAMM</name>
<comment type="similarity">
    <text evidence="2">Belongs to the VirD4/TraG family.</text>
</comment>
<keyword evidence="3" id="KW-1003">Cell membrane</keyword>
<proteinExistence type="inferred from homology"/>
<evidence type="ECO:0000256" key="8">
    <source>
        <dbReference type="SAM" id="Phobius"/>
    </source>
</evidence>
<dbReference type="SUPFAM" id="SSF52540">
    <property type="entry name" value="P-loop containing nucleoside triphosphate hydrolases"/>
    <property type="match status" value="1"/>
</dbReference>
<dbReference type="Gene3D" id="3.40.50.300">
    <property type="entry name" value="P-loop containing nucleotide triphosphate hydrolases"/>
    <property type="match status" value="1"/>
</dbReference>
<dbReference type="PANTHER" id="PTHR37937:SF1">
    <property type="entry name" value="CONJUGATIVE TRANSFER: DNA TRANSPORT"/>
    <property type="match status" value="1"/>
</dbReference>
<evidence type="ECO:0000256" key="2">
    <source>
        <dbReference type="ARBA" id="ARBA00008806"/>
    </source>
</evidence>
<dbReference type="CDD" id="cd01127">
    <property type="entry name" value="TrwB_TraG_TraD_VirD4"/>
    <property type="match status" value="1"/>
</dbReference>
<accession>A0A3L8PXY0</accession>
<dbReference type="Pfam" id="PF02534">
    <property type="entry name" value="T4SS-DNA_transf"/>
    <property type="match status" value="1"/>
</dbReference>
<dbReference type="RefSeq" id="WP_121839230.1">
    <property type="nucleotide sequence ID" value="NZ_ML014782.1"/>
</dbReference>
<evidence type="ECO:0000256" key="1">
    <source>
        <dbReference type="ARBA" id="ARBA00004651"/>
    </source>
</evidence>
<keyword evidence="5 8" id="KW-1133">Transmembrane helix</keyword>
<protein>
    <submittedName>
        <fullName evidence="9">Type IV secretory system conjugative DNA transfer family protein</fullName>
    </submittedName>
</protein>
<organism evidence="9 10">
    <name type="scientific">Parashewanella curva</name>
    <dbReference type="NCBI Taxonomy" id="2338552"/>
    <lineage>
        <taxon>Bacteria</taxon>
        <taxon>Pseudomonadati</taxon>
        <taxon>Pseudomonadota</taxon>
        <taxon>Gammaproteobacteria</taxon>
        <taxon>Alteromonadales</taxon>
        <taxon>Shewanellaceae</taxon>
        <taxon>Parashewanella</taxon>
    </lineage>
</organism>
<sequence length="621" mass="69627">MNKRGWLISSSIITFLIASLWLSGALFLWFANLDVKQSSPITVFKYAYYFGHQRITQFYLILSVTIGFAPVIAFIAKKLKTKKQSLYGDAKFADTKQIKQAGLLAKSGIVVGKKRFGLSEQYLQFSGQQHVLMSAPTRSGKGVGVVIPNLLSWQDSVVVLDIKQENWHISAGFRHAHGQQCFLLNLAPRNYQSHRWNPLYYISNDPSFRINDIQKIGQMLFPNIDNEAPVWQASARSLWLGLVLYLIESPPLPVTMGEVLRLLTQGDEYLAQQLELRLDSNVSLSNQCLLALKEYLDTPERTRGSVRKSFTSALELFYNPVIDAVTAGNDFDLRQIRQQKMSIYVGVTPDDLSRLSPLVNLFFQQLIDLNTRELPEQNPQLKYQVLLLLDEFAAIGKVGILSKGISYVAGYGLRLLTIIQSPAQLREIYGHDGAETLVDNHALQIVFAPKNPKVAREISDSLGTSTINNRSRSRQLSGKGGKSESVSDHGRALMLPQELMQMGADNAILLLENCPPVKCQKLRWYQDKQLSIRGNHPDKNYYATPNIPKVTPKQHSIIITQIRCAEDGDTTSVEQSEADNSAAEQPSQAELKPIPESKPQKTAMNDLVTDFKNVVGDENYE</sequence>
<reference evidence="9 10" key="1">
    <citation type="submission" date="2018-09" db="EMBL/GenBank/DDBJ databases">
        <title>Phylogeny of the Shewanellaceae, and recommendation for two new genera, Pseudoshewanella and Parashewanella.</title>
        <authorList>
            <person name="Wang G."/>
        </authorList>
    </citation>
    <scope>NUCLEOTIDE SEQUENCE [LARGE SCALE GENOMIC DNA]</scope>
    <source>
        <strain evidence="9 10">C51</strain>
    </source>
</reference>
<evidence type="ECO:0000313" key="9">
    <source>
        <dbReference type="EMBL" id="RLV59483.1"/>
    </source>
</evidence>
<dbReference type="InterPro" id="IPR003688">
    <property type="entry name" value="TraG/VirD4"/>
</dbReference>
<dbReference type="EMBL" id="QZEI01000033">
    <property type="protein sequence ID" value="RLV59483.1"/>
    <property type="molecule type" value="Genomic_DNA"/>
</dbReference>
<feature type="compositionally biased region" description="Polar residues" evidence="7">
    <location>
        <begin position="570"/>
        <end position="588"/>
    </location>
</feature>
<evidence type="ECO:0000313" key="10">
    <source>
        <dbReference type="Proteomes" id="UP000281474"/>
    </source>
</evidence>
<feature type="transmembrane region" description="Helical" evidence="8">
    <location>
        <begin position="58"/>
        <end position="76"/>
    </location>
</feature>
<gene>
    <name evidence="9" type="ORF">D5018_11900</name>
</gene>
<keyword evidence="10" id="KW-1185">Reference proteome</keyword>
<dbReference type="GO" id="GO:0005886">
    <property type="term" value="C:plasma membrane"/>
    <property type="evidence" value="ECO:0007669"/>
    <property type="project" value="UniProtKB-SubCell"/>
</dbReference>
<keyword evidence="6 8" id="KW-0472">Membrane</keyword>
<dbReference type="Proteomes" id="UP000281474">
    <property type="component" value="Unassembled WGS sequence"/>
</dbReference>
<evidence type="ECO:0000256" key="3">
    <source>
        <dbReference type="ARBA" id="ARBA00022475"/>
    </source>
</evidence>
<comment type="caution">
    <text evidence="9">The sequence shown here is derived from an EMBL/GenBank/DDBJ whole genome shotgun (WGS) entry which is preliminary data.</text>
</comment>
<keyword evidence="4 8" id="KW-0812">Transmembrane</keyword>
<feature type="region of interest" description="Disordered" evidence="7">
    <location>
        <begin position="460"/>
        <end position="488"/>
    </location>
</feature>
<comment type="subcellular location">
    <subcellularLocation>
        <location evidence="1">Cell membrane</location>
        <topology evidence="1">Multi-pass membrane protein</topology>
    </subcellularLocation>
</comment>
<feature type="compositionally biased region" description="Polar residues" evidence="7">
    <location>
        <begin position="461"/>
        <end position="476"/>
    </location>
</feature>
<evidence type="ECO:0000256" key="7">
    <source>
        <dbReference type="SAM" id="MobiDB-lite"/>
    </source>
</evidence>
<evidence type="ECO:0000256" key="6">
    <source>
        <dbReference type="ARBA" id="ARBA00023136"/>
    </source>
</evidence>
<dbReference type="InterPro" id="IPR027417">
    <property type="entry name" value="P-loop_NTPase"/>
</dbReference>
<dbReference type="AlphaFoldDB" id="A0A3L8PXY0"/>
<dbReference type="InterPro" id="IPR051539">
    <property type="entry name" value="T4SS-coupling_protein"/>
</dbReference>
<feature type="region of interest" description="Disordered" evidence="7">
    <location>
        <begin position="568"/>
        <end position="606"/>
    </location>
</feature>